<sequence length="542" mass="61323">MKFDISETHLPTKMRRFLADIDTGRAHCAPALQKRRDNASSALRCLAETAQMNRLPMTLSAETAEAMIQRLQAANWTPSSISGFKTLLRHYAYETEEGVDWALESGATDRRPVELVLRAPHWGPYRAMLPMLLEEDISAREIRLADRWLRHRNKVTHLSLEHAAEFRADPGNFRGLAAFMTAIDPGNPDTRILQAAQRKRRSTAKGVKHKPAYGDLPEPFLSQMKAISRTPRELGGYSQSRIKVMGSAIRRLLRSAKQHELELALTMETATAFAEDLVASDLTLISAAGYCDFLGYFAKRAGYAAEIGNALVETHWALKKEAKPDLKRKEIKLARVPIDLIDLAKTARVLLEQAPLENDIRNRRRDYTLAGAIALLCKLPIRALDLRQGKIGREFSRNSEGWRVDLETSKTGTRITGRLADCLTPFLDATLLMDTDPAYLWKIYDQRVGTALFANPARDWKCYEREWLRRNMTEHTGHSAHIVRTLIYDYCTLDDRLDAKVAQALVGHAHATSKKFYEVNADRYRRAQAFKNLSAIEKSLQG</sequence>
<evidence type="ECO:0000313" key="1">
    <source>
        <dbReference type="EMBL" id="AML53023.1"/>
    </source>
</evidence>
<dbReference type="KEGG" id="hat:RC74_18735"/>
<dbReference type="Proteomes" id="UP000070371">
    <property type="component" value="Chromosome"/>
</dbReference>
<accession>A0A126V414</accession>
<dbReference type="EMBL" id="CP014327">
    <property type="protein sequence ID" value="AML53023.1"/>
    <property type="molecule type" value="Genomic_DNA"/>
</dbReference>
<organism evidence="1 2">
    <name type="scientific">Falsihalocynthiibacter arcticus</name>
    <dbReference type="NCBI Taxonomy" id="1579316"/>
    <lineage>
        <taxon>Bacteria</taxon>
        <taxon>Pseudomonadati</taxon>
        <taxon>Pseudomonadota</taxon>
        <taxon>Alphaproteobacteria</taxon>
        <taxon>Rhodobacterales</taxon>
        <taxon>Roseobacteraceae</taxon>
        <taxon>Falsihalocynthiibacter</taxon>
    </lineage>
</organism>
<gene>
    <name evidence="1" type="ORF">RC74_18735</name>
</gene>
<protein>
    <submittedName>
        <fullName evidence="1">Uncharacterized protein</fullName>
    </submittedName>
</protein>
<proteinExistence type="predicted"/>
<keyword evidence="2" id="KW-1185">Reference proteome</keyword>
<evidence type="ECO:0000313" key="2">
    <source>
        <dbReference type="Proteomes" id="UP000070371"/>
    </source>
</evidence>
<dbReference type="STRING" id="1579316.RC74_18735"/>
<reference evidence="1 2" key="1">
    <citation type="submission" date="2016-02" db="EMBL/GenBank/DDBJ databases">
        <title>Complete genome sequence of Halocynthiibacter arcticus PAMC 20958t from arctic marine sediment.</title>
        <authorList>
            <person name="Lee Y.M."/>
            <person name="Baek K."/>
            <person name="Lee H.K."/>
            <person name="Shin S.C."/>
        </authorList>
    </citation>
    <scope>NUCLEOTIDE SEQUENCE [LARGE SCALE GENOMIC DNA]</scope>
    <source>
        <strain evidence="1">PAMC 20958</strain>
    </source>
</reference>
<dbReference type="AlphaFoldDB" id="A0A126V414"/>
<name>A0A126V414_9RHOB</name>